<reference evidence="2" key="1">
    <citation type="journal article" date="2012" name="Nat. Biotechnol.">
        <title>Reference genome sequence of the model plant Setaria.</title>
        <authorList>
            <person name="Bennetzen J.L."/>
            <person name="Schmutz J."/>
            <person name="Wang H."/>
            <person name="Percifield R."/>
            <person name="Hawkins J."/>
            <person name="Pontaroli A.C."/>
            <person name="Estep M."/>
            <person name="Feng L."/>
            <person name="Vaughn J.N."/>
            <person name="Grimwood J."/>
            <person name="Jenkins J."/>
            <person name="Barry K."/>
            <person name="Lindquist E."/>
            <person name="Hellsten U."/>
            <person name="Deshpande S."/>
            <person name="Wang X."/>
            <person name="Wu X."/>
            <person name="Mitros T."/>
            <person name="Triplett J."/>
            <person name="Yang X."/>
            <person name="Ye C.Y."/>
            <person name="Mauro-Herrera M."/>
            <person name="Wang L."/>
            <person name="Li P."/>
            <person name="Sharma M."/>
            <person name="Sharma R."/>
            <person name="Ronald P.C."/>
            <person name="Panaud O."/>
            <person name="Kellogg E.A."/>
            <person name="Brutnell T.P."/>
            <person name="Doust A.N."/>
            <person name="Tuskan G.A."/>
            <person name="Rokhsar D."/>
            <person name="Devos K.M."/>
        </authorList>
    </citation>
    <scope>NUCLEOTIDE SEQUENCE [LARGE SCALE GENOMIC DNA]</scope>
    <source>
        <strain evidence="2">Yugu1</strain>
    </source>
</reference>
<evidence type="ECO:0000313" key="2">
    <source>
        <dbReference type="EMBL" id="RCV43241.1"/>
    </source>
</evidence>
<feature type="compositionally biased region" description="Basic and acidic residues" evidence="1">
    <location>
        <begin position="7"/>
        <end position="21"/>
    </location>
</feature>
<gene>
    <name evidence="2" type="ORF">SETIT_9G278900v2</name>
</gene>
<proteinExistence type="predicted"/>
<name>A0A368SLH1_SETIT</name>
<reference evidence="2" key="2">
    <citation type="submission" date="2015-07" db="EMBL/GenBank/DDBJ databases">
        <authorList>
            <person name="Noorani M."/>
        </authorList>
    </citation>
    <scope>NUCLEOTIDE SEQUENCE</scope>
    <source>
        <strain evidence="2">Yugu1</strain>
    </source>
</reference>
<organism evidence="2">
    <name type="scientific">Setaria italica</name>
    <name type="common">Foxtail millet</name>
    <name type="synonym">Panicum italicum</name>
    <dbReference type="NCBI Taxonomy" id="4555"/>
    <lineage>
        <taxon>Eukaryota</taxon>
        <taxon>Viridiplantae</taxon>
        <taxon>Streptophyta</taxon>
        <taxon>Embryophyta</taxon>
        <taxon>Tracheophyta</taxon>
        <taxon>Spermatophyta</taxon>
        <taxon>Magnoliopsida</taxon>
        <taxon>Liliopsida</taxon>
        <taxon>Poales</taxon>
        <taxon>Poaceae</taxon>
        <taxon>PACMAD clade</taxon>
        <taxon>Panicoideae</taxon>
        <taxon>Panicodae</taxon>
        <taxon>Paniceae</taxon>
        <taxon>Cenchrinae</taxon>
        <taxon>Setaria</taxon>
    </lineage>
</organism>
<dbReference type="OrthoDB" id="684036at2759"/>
<evidence type="ECO:0000256" key="1">
    <source>
        <dbReference type="SAM" id="MobiDB-lite"/>
    </source>
</evidence>
<sequence length="129" mass="14598">MKQNSVMRDRGEESQTKKRSNEHGRNFMSVWYSILQHTGLFALAPQPTDSLYDWWVKMKNSVSGDARKGLNSLIILGAWTIWRHRNDCVSNGAAPSIGTARILARHEAQFWSVAEAKGLTLLTARGIWL</sequence>
<dbReference type="AlphaFoldDB" id="A0A368SLH1"/>
<feature type="region of interest" description="Disordered" evidence="1">
    <location>
        <begin position="1"/>
        <end position="21"/>
    </location>
</feature>
<accession>A0A368SLH1</accession>
<dbReference type="EMBL" id="CM003536">
    <property type="protein sequence ID" value="RCV43241.1"/>
    <property type="molecule type" value="Genomic_DNA"/>
</dbReference>
<protein>
    <submittedName>
        <fullName evidence="2">Uncharacterized protein</fullName>
    </submittedName>
</protein>